<evidence type="ECO:0000259" key="3">
    <source>
        <dbReference type="Pfam" id="PF03109"/>
    </source>
</evidence>
<dbReference type="RefSeq" id="WP_096614149.1">
    <property type="nucleotide sequence ID" value="NZ_NWVD01000016.1"/>
</dbReference>
<feature type="transmembrane region" description="Helical" evidence="2">
    <location>
        <begin position="513"/>
        <end position="531"/>
    </location>
</feature>
<comment type="similarity">
    <text evidence="1">Belongs to the protein kinase superfamily. ADCK protein kinase family.</text>
</comment>
<keyword evidence="4" id="KW-0830">Ubiquinone</keyword>
<comment type="caution">
    <text evidence="4">The sequence shown here is derived from an EMBL/GenBank/DDBJ whole genome shotgun (WGS) entry which is preliminary data.</text>
</comment>
<dbReference type="InterPro" id="IPR011009">
    <property type="entry name" value="Kinase-like_dom_sf"/>
</dbReference>
<evidence type="ECO:0000256" key="1">
    <source>
        <dbReference type="ARBA" id="ARBA00009670"/>
    </source>
</evidence>
<dbReference type="InterPro" id="IPR004147">
    <property type="entry name" value="ABC1_dom"/>
</dbReference>
<dbReference type="PANTHER" id="PTHR10566">
    <property type="entry name" value="CHAPERONE-ACTIVITY OF BC1 COMPLEX CABC1 -RELATED"/>
    <property type="match status" value="1"/>
</dbReference>
<reference evidence="4 5" key="1">
    <citation type="submission" date="2017-09" db="EMBL/GenBank/DDBJ databases">
        <title>Sphingomonas ginsenosidimutans KACC 14949, whole genome shotgun sequence.</title>
        <authorList>
            <person name="Feng G."/>
            <person name="Zhu H."/>
        </authorList>
    </citation>
    <scope>NUCLEOTIDE SEQUENCE [LARGE SCALE GENOMIC DNA]</scope>
    <source>
        <strain evidence="4 5">KACC 14949</strain>
    </source>
</reference>
<protein>
    <submittedName>
        <fullName evidence="4">Ubiquinone biosynthesis protein</fullName>
    </submittedName>
</protein>
<proteinExistence type="inferred from homology"/>
<sequence>MSTTDDEPQIGERTRLAELIQIMGRHGLNGLASRLGLLPGRLEQPVDLGPPERVVALLRDLGPVAVKLGQVLATREDLLGPEWVRALSTLQDRVTPLPFEALEPTILTALGSPIADVFARFDREPIAAASIAQVHGATLRDGTEVVVKVRRPGIAERVDADLRLIRRIARLAARHSPEIRRLKPDELLRFFAESLSQEMDLSAEAAACESIGAFLQPLGVRTPGFYWDQVGRRINVQERLDGVPVRAILDRAGEGGAGQGAADVAGRYADAVLRMIIFNGRFHADPHPGNVFVLADGSLAFIDFGAVGVLSPARRNEVVTLVLAIAGEDTRSLTDILLQWSGETDVDRQALTRDLDALIGQFRGAVLQQIELADIFGRVFALLRTYRLALPPDLALLLRTLLIAEGFVRRLDPGFDIAARAAPIARELLRERIGPAGLKRGGRRLATSLGRLATASPELVAFAERVARSGALPIELQGGAVFPIPASPRRADPNILSAGLLVAGAILQRDHDVVGAMLMASAVLPAGWAWFSSRQRR</sequence>
<evidence type="ECO:0000313" key="5">
    <source>
        <dbReference type="Proteomes" id="UP000218784"/>
    </source>
</evidence>
<name>A0A2A4HV88_9SPHN</name>
<organism evidence="4 5">
    <name type="scientific">Sphingomonas ginsenosidimutans</name>
    <dbReference type="NCBI Taxonomy" id="862134"/>
    <lineage>
        <taxon>Bacteria</taxon>
        <taxon>Pseudomonadati</taxon>
        <taxon>Pseudomonadota</taxon>
        <taxon>Alphaproteobacteria</taxon>
        <taxon>Sphingomonadales</taxon>
        <taxon>Sphingomonadaceae</taxon>
        <taxon>Sphingomonas</taxon>
    </lineage>
</organism>
<dbReference type="CDD" id="cd05121">
    <property type="entry name" value="ABC1_ADCK3-like"/>
    <property type="match status" value="1"/>
</dbReference>
<dbReference type="PANTHER" id="PTHR10566:SF113">
    <property type="entry name" value="PROTEIN ACTIVITY OF BC1 COMPLEX KINASE 7, CHLOROPLASTIC"/>
    <property type="match status" value="1"/>
</dbReference>
<keyword evidence="2" id="KW-1133">Transmembrane helix</keyword>
<evidence type="ECO:0000256" key="2">
    <source>
        <dbReference type="SAM" id="Phobius"/>
    </source>
</evidence>
<accession>A0A2A4HV88</accession>
<keyword evidence="2" id="KW-0812">Transmembrane</keyword>
<feature type="domain" description="ABC1 atypical kinase-like" evidence="3">
    <location>
        <begin position="90"/>
        <end position="334"/>
    </location>
</feature>
<dbReference type="InterPro" id="IPR050154">
    <property type="entry name" value="UbiB_kinase"/>
</dbReference>
<evidence type="ECO:0000313" key="4">
    <source>
        <dbReference type="EMBL" id="PCG07585.1"/>
    </source>
</evidence>
<dbReference type="AlphaFoldDB" id="A0A2A4HV88"/>
<keyword evidence="5" id="KW-1185">Reference proteome</keyword>
<keyword evidence="2" id="KW-0472">Membrane</keyword>
<dbReference type="EMBL" id="NWVD01000016">
    <property type="protein sequence ID" value="PCG07585.1"/>
    <property type="molecule type" value="Genomic_DNA"/>
</dbReference>
<gene>
    <name evidence="4" type="ORF">COA17_17540</name>
</gene>
<dbReference type="SUPFAM" id="SSF56112">
    <property type="entry name" value="Protein kinase-like (PK-like)"/>
    <property type="match status" value="1"/>
</dbReference>
<dbReference type="Pfam" id="PF03109">
    <property type="entry name" value="ABC1"/>
    <property type="match status" value="1"/>
</dbReference>
<dbReference type="Proteomes" id="UP000218784">
    <property type="component" value="Unassembled WGS sequence"/>
</dbReference>